<evidence type="ECO:0000256" key="10">
    <source>
        <dbReference type="ARBA" id="ARBA00023002"/>
    </source>
</evidence>
<evidence type="ECO:0000256" key="6">
    <source>
        <dbReference type="ARBA" id="ARBA00022714"/>
    </source>
</evidence>
<protein>
    <submittedName>
        <fullName evidence="17">Pheophorbide a oxygenase, chloroplastic</fullName>
    </submittedName>
</protein>
<dbReference type="GO" id="GO:0051537">
    <property type="term" value="F:2 iron, 2 sulfur cluster binding"/>
    <property type="evidence" value="ECO:0007669"/>
    <property type="project" value="UniProtKB-KW"/>
</dbReference>
<keyword evidence="8" id="KW-0809">Transit peptide</keyword>
<keyword evidence="10" id="KW-0560">Oxidoreductase</keyword>
<keyword evidence="11" id="KW-0408">Iron</keyword>
<dbReference type="PANTHER" id="PTHR21266">
    <property type="entry name" value="IRON-SULFUR DOMAIN CONTAINING PROTEIN"/>
    <property type="match status" value="1"/>
</dbReference>
<dbReference type="PROSITE" id="PS51296">
    <property type="entry name" value="RIESKE"/>
    <property type="match status" value="1"/>
</dbReference>
<accession>A0A2V3IJQ1</accession>
<evidence type="ECO:0000259" key="16">
    <source>
        <dbReference type="PROSITE" id="PS51296"/>
    </source>
</evidence>
<dbReference type="GO" id="GO:0010277">
    <property type="term" value="F:chlorophyllide a oxygenase activity"/>
    <property type="evidence" value="ECO:0007669"/>
    <property type="project" value="InterPro"/>
</dbReference>
<dbReference type="EMBL" id="NBIV01000168">
    <property type="protein sequence ID" value="PXF42302.1"/>
    <property type="molecule type" value="Genomic_DNA"/>
</dbReference>
<dbReference type="AlphaFoldDB" id="A0A2V3IJQ1"/>
<keyword evidence="6" id="KW-0001">2Fe-2S</keyword>
<dbReference type="GO" id="GO:0009507">
    <property type="term" value="C:chloroplast"/>
    <property type="evidence" value="ECO:0007669"/>
    <property type="project" value="UniProtKB-SubCell"/>
</dbReference>
<evidence type="ECO:0000256" key="5">
    <source>
        <dbReference type="ARBA" id="ARBA00022692"/>
    </source>
</evidence>
<evidence type="ECO:0000256" key="8">
    <source>
        <dbReference type="ARBA" id="ARBA00022946"/>
    </source>
</evidence>
<dbReference type="Pfam" id="PF08417">
    <property type="entry name" value="PaO"/>
    <property type="match status" value="1"/>
</dbReference>
<dbReference type="InterPro" id="IPR036922">
    <property type="entry name" value="Rieske_2Fe-2S_sf"/>
</dbReference>
<keyword evidence="18" id="KW-1185">Reference proteome</keyword>
<feature type="domain" description="Rieske" evidence="16">
    <location>
        <begin position="118"/>
        <end position="225"/>
    </location>
</feature>
<dbReference type="Proteomes" id="UP000247409">
    <property type="component" value="Unassembled WGS sequence"/>
</dbReference>
<dbReference type="Gene3D" id="2.102.10.10">
    <property type="entry name" value="Rieske [2Fe-2S] iron-sulphur domain"/>
    <property type="match status" value="1"/>
</dbReference>
<keyword evidence="9 15" id="KW-1133">Transmembrane helix</keyword>
<dbReference type="InterPro" id="IPR017941">
    <property type="entry name" value="Rieske_2Fe-2S"/>
</dbReference>
<reference evidence="17 18" key="1">
    <citation type="journal article" date="2018" name="Mol. Biol. Evol.">
        <title>Analysis of the draft genome of the red seaweed Gracilariopsis chorda provides insights into genome size evolution in Rhodophyta.</title>
        <authorList>
            <person name="Lee J."/>
            <person name="Yang E.C."/>
            <person name="Graf L."/>
            <person name="Yang J.H."/>
            <person name="Qiu H."/>
            <person name="Zel Zion U."/>
            <person name="Chan C.X."/>
            <person name="Stephens T.G."/>
            <person name="Weber A.P.M."/>
            <person name="Boo G.H."/>
            <person name="Boo S.M."/>
            <person name="Kim K.M."/>
            <person name="Shin Y."/>
            <person name="Jung M."/>
            <person name="Lee S.J."/>
            <person name="Yim H.S."/>
            <person name="Lee J.H."/>
            <person name="Bhattacharya D."/>
            <person name="Yoon H.S."/>
        </authorList>
    </citation>
    <scope>NUCLEOTIDE SEQUENCE [LARGE SCALE GENOMIC DNA]</scope>
    <source>
        <strain evidence="17 18">SKKU-2015</strain>
        <tissue evidence="17">Whole body</tissue>
    </source>
</reference>
<evidence type="ECO:0000256" key="3">
    <source>
        <dbReference type="ARBA" id="ARBA00022528"/>
    </source>
</evidence>
<name>A0A2V3IJQ1_9FLOR</name>
<keyword evidence="5 15" id="KW-0812">Transmembrane</keyword>
<organism evidence="17 18">
    <name type="scientific">Gracilariopsis chorda</name>
    <dbReference type="NCBI Taxonomy" id="448386"/>
    <lineage>
        <taxon>Eukaryota</taxon>
        <taxon>Rhodophyta</taxon>
        <taxon>Florideophyceae</taxon>
        <taxon>Rhodymeniophycidae</taxon>
        <taxon>Gracilariales</taxon>
        <taxon>Gracilariaceae</taxon>
        <taxon>Gracilariopsis</taxon>
    </lineage>
</organism>
<evidence type="ECO:0000313" key="17">
    <source>
        <dbReference type="EMBL" id="PXF42302.1"/>
    </source>
</evidence>
<feature type="region of interest" description="Disordered" evidence="14">
    <location>
        <begin position="81"/>
        <end position="108"/>
    </location>
</feature>
<dbReference type="PANTHER" id="PTHR21266:SF32">
    <property type="entry name" value="CHOLESTEROL 7-DESATURASE NVD"/>
    <property type="match status" value="1"/>
</dbReference>
<evidence type="ECO:0000256" key="2">
    <source>
        <dbReference type="ARBA" id="ARBA00004370"/>
    </source>
</evidence>
<sequence length="503" mass="56858">MVSADMSAESVLPFAFTGDIPTTATRQQPAFTFQHCPRTFSFTPSTFISRSHAYRAYPLLHRSRLDNDLESYVFCMSTDKSKAENPSNLRSNPRQARLKPKQSGPAHNNHMFDWSNQWYPVGLLADLLRSKPNAFKILDIDIVVWQSPSTPNSWTVFHDRCPHRFAALSEGRIDPVSKTLECGYHGWQFDFQGTCTSIPQASKRPSNPVCAKPLPCVARGPLLFVWLGESQPPPDSSPIFVEDVRAKHITILCCTDIASSKIHFAHHGQIGHRDLAAPIPIRILSSQSSQGFMADYHNGSVRIRYRPPCLIEIVTSRGFSFAYYAVPVSFGFVRTIAIRGASYRPLFRIPRWLDHLKRNQLVEGDLKLMMTQQREMSKSSKGQTYAGSWGEFYMPTTSDRLIAEMKRWLDENSPPDSCSWFAFAEEEQFPGSSSRLTSHTRECTACSRVRQGLIRTELMSKVLAVCAAAATLLFQNAHPILLATATFFFLIYVFSRRVRNSLE</sequence>
<dbReference type="GO" id="GO:0016020">
    <property type="term" value="C:membrane"/>
    <property type="evidence" value="ECO:0007669"/>
    <property type="project" value="UniProtKB-SubCell"/>
</dbReference>
<comment type="subcellular location">
    <subcellularLocation>
        <location evidence="2">Membrane</location>
    </subcellularLocation>
    <subcellularLocation>
        <location evidence="1">Plastid</location>
        <location evidence="1">Chloroplast</location>
    </subcellularLocation>
</comment>
<dbReference type="Pfam" id="PF00355">
    <property type="entry name" value="Rieske"/>
    <property type="match status" value="1"/>
</dbReference>
<evidence type="ECO:0000256" key="11">
    <source>
        <dbReference type="ARBA" id="ARBA00023004"/>
    </source>
</evidence>
<evidence type="ECO:0000256" key="9">
    <source>
        <dbReference type="ARBA" id="ARBA00022989"/>
    </source>
</evidence>
<evidence type="ECO:0000256" key="12">
    <source>
        <dbReference type="ARBA" id="ARBA00023014"/>
    </source>
</evidence>
<feature type="transmembrane region" description="Helical" evidence="15">
    <location>
        <begin position="480"/>
        <end position="498"/>
    </location>
</feature>
<evidence type="ECO:0000256" key="1">
    <source>
        <dbReference type="ARBA" id="ARBA00004229"/>
    </source>
</evidence>
<keyword evidence="3" id="KW-0150">Chloroplast</keyword>
<gene>
    <name evidence="17" type="ORF">BWQ96_07937</name>
</gene>
<evidence type="ECO:0000256" key="15">
    <source>
        <dbReference type="SAM" id="Phobius"/>
    </source>
</evidence>
<feature type="compositionally biased region" description="Polar residues" evidence="14">
    <location>
        <begin position="84"/>
        <end position="94"/>
    </location>
</feature>
<dbReference type="InterPro" id="IPR050584">
    <property type="entry name" value="Cholesterol_7-desaturase"/>
</dbReference>
<evidence type="ECO:0000313" key="18">
    <source>
        <dbReference type="Proteomes" id="UP000247409"/>
    </source>
</evidence>
<evidence type="ECO:0000256" key="13">
    <source>
        <dbReference type="ARBA" id="ARBA00023136"/>
    </source>
</evidence>
<evidence type="ECO:0000256" key="14">
    <source>
        <dbReference type="SAM" id="MobiDB-lite"/>
    </source>
</evidence>
<keyword evidence="13 15" id="KW-0472">Membrane</keyword>
<evidence type="ECO:0000256" key="7">
    <source>
        <dbReference type="ARBA" id="ARBA00022723"/>
    </source>
</evidence>
<dbReference type="InterPro" id="IPR013626">
    <property type="entry name" value="PaO"/>
</dbReference>
<keyword evidence="12" id="KW-0411">Iron-sulfur</keyword>
<proteinExistence type="predicted"/>
<dbReference type="OrthoDB" id="426882at2759"/>
<keyword evidence="4" id="KW-0934">Plastid</keyword>
<dbReference type="STRING" id="448386.A0A2V3IJQ1"/>
<evidence type="ECO:0000256" key="4">
    <source>
        <dbReference type="ARBA" id="ARBA00022640"/>
    </source>
</evidence>
<keyword evidence="7" id="KW-0479">Metal-binding</keyword>
<comment type="caution">
    <text evidence="17">The sequence shown here is derived from an EMBL/GenBank/DDBJ whole genome shotgun (WGS) entry which is preliminary data.</text>
</comment>
<dbReference type="GO" id="GO:0046872">
    <property type="term" value="F:metal ion binding"/>
    <property type="evidence" value="ECO:0007669"/>
    <property type="project" value="UniProtKB-KW"/>
</dbReference>
<dbReference type="SUPFAM" id="SSF50022">
    <property type="entry name" value="ISP domain"/>
    <property type="match status" value="1"/>
</dbReference>